<accession>A0A8H7T348</accession>
<keyword evidence="2" id="KW-0732">Signal</keyword>
<feature type="signal peptide" evidence="2">
    <location>
        <begin position="1"/>
        <end position="22"/>
    </location>
</feature>
<feature type="compositionally biased region" description="Low complexity" evidence="1">
    <location>
        <begin position="150"/>
        <end position="161"/>
    </location>
</feature>
<keyword evidence="4" id="KW-1185">Reference proteome</keyword>
<dbReference type="EMBL" id="JAFJYH010000484">
    <property type="protein sequence ID" value="KAG4411381.1"/>
    <property type="molecule type" value="Genomic_DNA"/>
</dbReference>
<dbReference type="Proteomes" id="UP000664132">
    <property type="component" value="Unassembled WGS sequence"/>
</dbReference>
<feature type="region of interest" description="Disordered" evidence="1">
    <location>
        <begin position="142"/>
        <end position="161"/>
    </location>
</feature>
<dbReference type="OrthoDB" id="3560895at2759"/>
<name>A0A8H7T348_9HELO</name>
<evidence type="ECO:0000313" key="3">
    <source>
        <dbReference type="EMBL" id="KAG4411381.1"/>
    </source>
</evidence>
<feature type="chain" id="PRO_5034396340" evidence="2">
    <location>
        <begin position="23"/>
        <end position="254"/>
    </location>
</feature>
<organism evidence="3 4">
    <name type="scientific">Cadophora malorum</name>
    <dbReference type="NCBI Taxonomy" id="108018"/>
    <lineage>
        <taxon>Eukaryota</taxon>
        <taxon>Fungi</taxon>
        <taxon>Dikarya</taxon>
        <taxon>Ascomycota</taxon>
        <taxon>Pezizomycotina</taxon>
        <taxon>Leotiomycetes</taxon>
        <taxon>Helotiales</taxon>
        <taxon>Ploettnerulaceae</taxon>
        <taxon>Cadophora</taxon>
    </lineage>
</organism>
<dbReference type="AlphaFoldDB" id="A0A8H7T348"/>
<comment type="caution">
    <text evidence="3">The sequence shown here is derived from an EMBL/GenBank/DDBJ whole genome shotgun (WGS) entry which is preliminary data.</text>
</comment>
<evidence type="ECO:0000313" key="4">
    <source>
        <dbReference type="Proteomes" id="UP000664132"/>
    </source>
</evidence>
<gene>
    <name evidence="3" type="ORF">IFR04_015488</name>
</gene>
<evidence type="ECO:0000256" key="1">
    <source>
        <dbReference type="SAM" id="MobiDB-lite"/>
    </source>
</evidence>
<reference evidence="3" key="1">
    <citation type="submission" date="2021-02" db="EMBL/GenBank/DDBJ databases">
        <title>Genome sequence Cadophora malorum strain M34.</title>
        <authorList>
            <person name="Stefanovic E."/>
            <person name="Vu D."/>
            <person name="Scully C."/>
            <person name="Dijksterhuis J."/>
            <person name="Roader J."/>
            <person name="Houbraken J."/>
        </authorList>
    </citation>
    <scope>NUCLEOTIDE SEQUENCE</scope>
    <source>
        <strain evidence="3">M34</strain>
    </source>
</reference>
<proteinExistence type="predicted"/>
<evidence type="ECO:0000256" key="2">
    <source>
        <dbReference type="SAM" id="SignalP"/>
    </source>
</evidence>
<protein>
    <submittedName>
        <fullName evidence="3">Uncharacterized protein</fullName>
    </submittedName>
</protein>
<feature type="region of interest" description="Disordered" evidence="1">
    <location>
        <begin position="202"/>
        <end position="230"/>
    </location>
</feature>
<feature type="compositionally biased region" description="Low complexity" evidence="1">
    <location>
        <begin position="203"/>
        <end position="229"/>
    </location>
</feature>
<sequence length="254" mass="25996">MQSSMFSFSSAICFALAALTAAEKSSEIEARQLKDDLTFCFGRGSYCGSALDLYDECSDLQRNTKDLDPWYECVCGNGYTATKISCNWCQDAYNLSYTGGLTEDQTESCQSLSYSIAPIPSSIQALQSSFNATYTGIVPGANNANSEAMTTGTTAPSATSRSAASVTSGGAAVTSASTPQIGISATRSSFLSTVTFNGGAAGAGATRSSTTTAEQQSATSTPSATPTGAAQGGRNGFAVAFSVFVSAFLGLVMA</sequence>